<evidence type="ECO:0000259" key="2">
    <source>
        <dbReference type="Pfam" id="PF05057"/>
    </source>
</evidence>
<dbReference type="RefSeq" id="WP_157565562.1">
    <property type="nucleotide sequence ID" value="NZ_WPIK01000005.1"/>
</dbReference>
<feature type="signal peptide" evidence="1">
    <location>
        <begin position="1"/>
        <end position="18"/>
    </location>
</feature>
<sequence length="447" mass="49528">MKKLLLFLIVFASLTVKAQTPKNFTQTADSCLFNLDKSGVTTGILYDRVFPFAGLAIFNQNYADTSSFTHFKQGYNELYDAAYSNGGMITPENFNQQILDKINNGIYPIGILNYRFNYLDTMAVEHNLIYNSGLLLYDVPNRTSSPYIERLLSLGAVLADSITTGTPYFELSPSLYLNNTGNAVANVNVDFADGTGLHQLGLGQGISINYSSGGFKTIHYYINYTNGQQVETYSSIYIIISSIASSQKVQGIPNGTPSPCNGFDAPEVLPTIVSNISYQGYENESSPIIGQGQATIIYHTNTCDRVLRKPIIILDGFDPGSQHKLKYLQDHLVYNGTQNFGEEMLAKGYDIIFMDYPDYYFNGIHIDGGSDYIQRNAFTLIKLIQMVNQKLQDNGSTEQLVVVGPSMGGLISRYALAYMEHHSMPHNTRLYVSFDSPHLGANIPIGD</sequence>
<name>A0A7K1SVI0_9SPHI</name>
<dbReference type="EMBL" id="WPIK01000005">
    <property type="protein sequence ID" value="MVN21325.1"/>
    <property type="molecule type" value="Genomic_DNA"/>
</dbReference>
<proteinExistence type="predicted"/>
<reference evidence="3 4" key="1">
    <citation type="submission" date="2019-12" db="EMBL/GenBank/DDBJ databases">
        <title>Mucilaginibacter sp. HMF7410 genome sequencing and assembly.</title>
        <authorList>
            <person name="Kang H."/>
            <person name="Cha I."/>
            <person name="Kim H."/>
            <person name="Joh K."/>
        </authorList>
    </citation>
    <scope>NUCLEOTIDE SEQUENCE [LARGE SCALE GENOMIC DNA]</scope>
    <source>
        <strain evidence="3 4">HMF7410</strain>
    </source>
</reference>
<evidence type="ECO:0000313" key="4">
    <source>
        <dbReference type="Proteomes" id="UP000462014"/>
    </source>
</evidence>
<dbReference type="SUPFAM" id="SSF53474">
    <property type="entry name" value="alpha/beta-Hydrolases"/>
    <property type="match status" value="1"/>
</dbReference>
<dbReference type="Proteomes" id="UP000462014">
    <property type="component" value="Unassembled WGS sequence"/>
</dbReference>
<accession>A0A7K1SVI0</accession>
<feature type="domain" description="DUF676" evidence="2">
    <location>
        <begin position="382"/>
        <end position="441"/>
    </location>
</feature>
<keyword evidence="1" id="KW-0732">Signal</keyword>
<dbReference type="InterPro" id="IPR029058">
    <property type="entry name" value="AB_hydrolase_fold"/>
</dbReference>
<comment type="caution">
    <text evidence="3">The sequence shown here is derived from an EMBL/GenBank/DDBJ whole genome shotgun (WGS) entry which is preliminary data.</text>
</comment>
<dbReference type="InterPro" id="IPR007751">
    <property type="entry name" value="DUF676_lipase-like"/>
</dbReference>
<evidence type="ECO:0000256" key="1">
    <source>
        <dbReference type="SAM" id="SignalP"/>
    </source>
</evidence>
<dbReference type="Gene3D" id="3.40.50.1820">
    <property type="entry name" value="alpha/beta hydrolase"/>
    <property type="match status" value="1"/>
</dbReference>
<gene>
    <name evidence="3" type="ORF">GO621_07225</name>
</gene>
<organism evidence="3 4">
    <name type="scientific">Mucilaginibacter arboris</name>
    <dbReference type="NCBI Taxonomy" id="2682090"/>
    <lineage>
        <taxon>Bacteria</taxon>
        <taxon>Pseudomonadati</taxon>
        <taxon>Bacteroidota</taxon>
        <taxon>Sphingobacteriia</taxon>
        <taxon>Sphingobacteriales</taxon>
        <taxon>Sphingobacteriaceae</taxon>
        <taxon>Mucilaginibacter</taxon>
    </lineage>
</organism>
<evidence type="ECO:0000313" key="3">
    <source>
        <dbReference type="EMBL" id="MVN21325.1"/>
    </source>
</evidence>
<dbReference type="Pfam" id="PF05057">
    <property type="entry name" value="DUF676"/>
    <property type="match status" value="1"/>
</dbReference>
<dbReference type="AlphaFoldDB" id="A0A7K1SVI0"/>
<keyword evidence="4" id="KW-1185">Reference proteome</keyword>
<protein>
    <recommendedName>
        <fullName evidence="2">DUF676 domain-containing protein</fullName>
    </recommendedName>
</protein>
<feature type="chain" id="PRO_5029484599" description="DUF676 domain-containing protein" evidence="1">
    <location>
        <begin position="19"/>
        <end position="447"/>
    </location>
</feature>